<dbReference type="RefSeq" id="WP_377602242.1">
    <property type="nucleotide sequence ID" value="NZ_JBHUME010000007.1"/>
</dbReference>
<keyword evidence="4 8" id="KW-0812">Transmembrane</keyword>
<evidence type="ECO:0000256" key="2">
    <source>
        <dbReference type="ARBA" id="ARBA00007776"/>
    </source>
</evidence>
<comment type="subcellular location">
    <subcellularLocation>
        <location evidence="1">Cell membrane</location>
        <topology evidence="1">Multi-pass membrane protein</topology>
    </subcellularLocation>
</comment>
<dbReference type="EMBL" id="JBHUME010000007">
    <property type="protein sequence ID" value="MFD2612570.1"/>
    <property type="molecule type" value="Genomic_DNA"/>
</dbReference>
<comment type="caution">
    <text evidence="9">The sequence shown here is derived from an EMBL/GenBank/DDBJ whole genome shotgun (WGS) entry which is preliminary data.</text>
</comment>
<evidence type="ECO:0000313" key="9">
    <source>
        <dbReference type="EMBL" id="MFD2612570.1"/>
    </source>
</evidence>
<evidence type="ECO:0000256" key="5">
    <source>
        <dbReference type="ARBA" id="ARBA00022960"/>
    </source>
</evidence>
<keyword evidence="6 8" id="KW-1133">Transmembrane helix</keyword>
<keyword evidence="3" id="KW-1003">Cell membrane</keyword>
<keyword evidence="5" id="KW-0133">Cell shape</keyword>
<proteinExistence type="inferred from homology"/>
<evidence type="ECO:0000313" key="10">
    <source>
        <dbReference type="Proteomes" id="UP001597541"/>
    </source>
</evidence>
<dbReference type="NCBIfam" id="TIGR03426">
    <property type="entry name" value="shape_MreD"/>
    <property type="match status" value="1"/>
</dbReference>
<keyword evidence="10" id="KW-1185">Reference proteome</keyword>
<dbReference type="Proteomes" id="UP001597541">
    <property type="component" value="Unassembled WGS sequence"/>
</dbReference>
<evidence type="ECO:0000256" key="6">
    <source>
        <dbReference type="ARBA" id="ARBA00022989"/>
    </source>
</evidence>
<gene>
    <name evidence="9" type="primary">mreD</name>
    <name evidence="9" type="ORF">ACFSUF_09065</name>
</gene>
<name>A0ABW5PBI5_9BACL</name>
<evidence type="ECO:0000256" key="7">
    <source>
        <dbReference type="ARBA" id="ARBA00023136"/>
    </source>
</evidence>
<feature type="transmembrane region" description="Helical" evidence="8">
    <location>
        <begin position="31"/>
        <end position="48"/>
    </location>
</feature>
<dbReference type="Pfam" id="PF04093">
    <property type="entry name" value="MreD"/>
    <property type="match status" value="1"/>
</dbReference>
<dbReference type="InterPro" id="IPR007227">
    <property type="entry name" value="Cell_shape_determining_MreD"/>
</dbReference>
<feature type="transmembrane region" description="Helical" evidence="8">
    <location>
        <begin position="137"/>
        <end position="158"/>
    </location>
</feature>
<feature type="transmembrane region" description="Helical" evidence="8">
    <location>
        <begin position="104"/>
        <end position="125"/>
    </location>
</feature>
<reference evidence="10" key="1">
    <citation type="journal article" date="2019" name="Int. J. Syst. Evol. Microbiol.">
        <title>The Global Catalogue of Microorganisms (GCM) 10K type strain sequencing project: providing services to taxonomists for standard genome sequencing and annotation.</title>
        <authorList>
            <consortium name="The Broad Institute Genomics Platform"/>
            <consortium name="The Broad Institute Genome Sequencing Center for Infectious Disease"/>
            <person name="Wu L."/>
            <person name="Ma J."/>
        </authorList>
    </citation>
    <scope>NUCLEOTIDE SEQUENCE [LARGE SCALE GENOMIC DNA]</scope>
    <source>
        <strain evidence="10">KCTC 3950</strain>
    </source>
</reference>
<accession>A0ABW5PBI5</accession>
<feature type="transmembrane region" description="Helical" evidence="8">
    <location>
        <begin position="78"/>
        <end position="97"/>
    </location>
</feature>
<comment type="similarity">
    <text evidence="2">Belongs to the MreD family.</text>
</comment>
<evidence type="ECO:0000256" key="1">
    <source>
        <dbReference type="ARBA" id="ARBA00004651"/>
    </source>
</evidence>
<keyword evidence="7 8" id="KW-0472">Membrane</keyword>
<evidence type="ECO:0000256" key="3">
    <source>
        <dbReference type="ARBA" id="ARBA00022475"/>
    </source>
</evidence>
<protein>
    <submittedName>
        <fullName evidence="9">Rod shape-determining protein MreD</fullName>
    </submittedName>
</protein>
<evidence type="ECO:0000256" key="4">
    <source>
        <dbReference type="ARBA" id="ARBA00022692"/>
    </source>
</evidence>
<sequence>MRRNLILILLALFVLEGSVLPWLIPGSWQEQVRLAPHLVFVFIIYIALYINRYYALTFGLMFGALHDMIYYGHMLGNYTFSMAVVAYLAGLLLGRGASGLAQTLFAVLVFNFLLDSLIFGIYTLFSKVNVEYTWAVLHQIIPSLFLNVLFALIIYIPARRFLEGTLRPPREEEQD</sequence>
<evidence type="ECO:0000256" key="8">
    <source>
        <dbReference type="SAM" id="Phobius"/>
    </source>
</evidence>
<organism evidence="9 10">
    <name type="scientific">Paenibacillus gansuensis</name>
    <dbReference type="NCBI Taxonomy" id="306542"/>
    <lineage>
        <taxon>Bacteria</taxon>
        <taxon>Bacillati</taxon>
        <taxon>Bacillota</taxon>
        <taxon>Bacilli</taxon>
        <taxon>Bacillales</taxon>
        <taxon>Paenibacillaceae</taxon>
        <taxon>Paenibacillus</taxon>
    </lineage>
</organism>